<proteinExistence type="predicted"/>
<evidence type="ECO:0000313" key="2">
    <source>
        <dbReference type="Ensembl" id="ENSSFAP00005007375.1"/>
    </source>
</evidence>
<gene>
    <name evidence="2" type="primary">c22h6orf136</name>
</gene>
<dbReference type="InParanoid" id="A0A672FRL8"/>
<feature type="region of interest" description="Disordered" evidence="1">
    <location>
        <begin position="22"/>
        <end position="48"/>
    </location>
</feature>
<dbReference type="Pfam" id="PF10184">
    <property type="entry name" value="DUF2358"/>
    <property type="match status" value="1"/>
</dbReference>
<organism evidence="2 3">
    <name type="scientific">Salarias fasciatus</name>
    <name type="common">Jewelled blenny</name>
    <name type="synonym">Blennius fasciatus</name>
    <dbReference type="NCBI Taxonomy" id="181472"/>
    <lineage>
        <taxon>Eukaryota</taxon>
        <taxon>Metazoa</taxon>
        <taxon>Chordata</taxon>
        <taxon>Craniata</taxon>
        <taxon>Vertebrata</taxon>
        <taxon>Euteleostomi</taxon>
        <taxon>Actinopterygii</taxon>
        <taxon>Neopterygii</taxon>
        <taxon>Teleostei</taxon>
        <taxon>Neoteleostei</taxon>
        <taxon>Acanthomorphata</taxon>
        <taxon>Ovalentaria</taxon>
        <taxon>Blenniimorphae</taxon>
        <taxon>Blenniiformes</taxon>
        <taxon>Blennioidei</taxon>
        <taxon>Blenniidae</taxon>
        <taxon>Salariinae</taxon>
        <taxon>Salarias</taxon>
    </lineage>
</organism>
<reference evidence="2" key="2">
    <citation type="submission" date="2025-08" db="UniProtKB">
        <authorList>
            <consortium name="Ensembl"/>
        </authorList>
    </citation>
    <scope>IDENTIFICATION</scope>
</reference>
<dbReference type="Ensembl" id="ENSSFAT00005007757.1">
    <property type="protein sequence ID" value="ENSSFAP00005007375.1"/>
    <property type="gene ID" value="ENSSFAG00005004380.1"/>
</dbReference>
<evidence type="ECO:0000256" key="1">
    <source>
        <dbReference type="SAM" id="MobiDB-lite"/>
    </source>
</evidence>
<dbReference type="RefSeq" id="XP_029975866.1">
    <property type="nucleotide sequence ID" value="XM_030120006.1"/>
</dbReference>
<dbReference type="PANTHER" id="PTHR31094">
    <property type="entry name" value="RIKEN CDNA 2310061I04 GENE"/>
    <property type="match status" value="1"/>
</dbReference>
<dbReference type="GeneID" id="115409040"/>
<reference evidence="2" key="3">
    <citation type="submission" date="2025-09" db="UniProtKB">
        <authorList>
            <consortium name="Ensembl"/>
        </authorList>
    </citation>
    <scope>IDENTIFICATION</scope>
</reference>
<dbReference type="OrthoDB" id="44820at2759"/>
<feature type="region of interest" description="Disordered" evidence="1">
    <location>
        <begin position="196"/>
        <end position="230"/>
    </location>
</feature>
<dbReference type="InterPro" id="IPR018790">
    <property type="entry name" value="DUF2358"/>
</dbReference>
<accession>A0A672FRL8</accession>
<feature type="compositionally biased region" description="Basic and acidic residues" evidence="1">
    <location>
        <begin position="424"/>
        <end position="435"/>
    </location>
</feature>
<name>A0A672FRL8_SALFA</name>
<dbReference type="FunCoup" id="A0A672FRL8">
    <property type="interactions" value="24"/>
</dbReference>
<sequence length="441" mass="48456">MAVSRGGVAFWVGCVRGRGGRPPLRRSSWTGGQVLEGPDPGPTRPLSSAVWALAPPNSLRYQTLRQPALCRPPAPPGRPRPRGRAGPEDEWQDSLSVCVLLRPGDGAGAGLHTLLEIPLFPEGRPPDPDPDPDLSFPMTTVDGCRPDDISVETLRTGAAAGSFRSLFQAERCPAPYVRGSTFYCFHCPAPRPGWDQNLPLNPENPRPRPASASLCGPAGPAPGGRAERDRDGEQNLELMFERLRLELPGFFMSNHDYSMYSPDLEFINGLLNVRTRGRLLYQLTLSLWRLVCLCYYAEARLDVLKLTKHPEDGSVRARWRIRGLPFHCLLLRFYRKDKSHLYRSYDAFSTFYVGQDGLIHCHRVDKVMPAPPPALPRVTSLLAGALVALGVQEPRPALNLLPLLLSSAPGPRPAVLTAAQQEPTARDKGADEEPGPRCSPQ</sequence>
<protein>
    <submittedName>
        <fullName evidence="2">Uncharacterized protein</fullName>
    </submittedName>
</protein>
<reference evidence="2" key="1">
    <citation type="submission" date="2019-06" db="EMBL/GenBank/DDBJ databases">
        <authorList>
            <consortium name="Wellcome Sanger Institute Data Sharing"/>
        </authorList>
    </citation>
    <scope>NUCLEOTIDE SEQUENCE [LARGE SCALE GENOMIC DNA]</scope>
</reference>
<keyword evidence="3" id="KW-1185">Reference proteome</keyword>
<feature type="region of interest" description="Disordered" evidence="1">
    <location>
        <begin position="412"/>
        <end position="441"/>
    </location>
</feature>
<evidence type="ECO:0000313" key="3">
    <source>
        <dbReference type="Proteomes" id="UP000472267"/>
    </source>
</evidence>
<dbReference type="AlphaFoldDB" id="A0A672FRL8"/>
<dbReference type="OMA" id="VKNHDYS"/>
<feature type="region of interest" description="Disordered" evidence="1">
    <location>
        <begin position="64"/>
        <end position="89"/>
    </location>
</feature>
<dbReference type="PANTHER" id="PTHR31094:SF2">
    <property type="entry name" value="RIKEN CDNA 2310061I04 GENE"/>
    <property type="match status" value="1"/>
</dbReference>
<feature type="compositionally biased region" description="Low complexity" evidence="1">
    <location>
        <begin position="209"/>
        <end position="218"/>
    </location>
</feature>
<dbReference type="Proteomes" id="UP000472267">
    <property type="component" value="Chromosome 22"/>
</dbReference>
<dbReference type="CTD" id="129820095"/>